<keyword evidence="9" id="KW-0809">Transit peptide</keyword>
<dbReference type="AlphaFoldDB" id="H0E8B2"/>
<evidence type="ECO:0000256" key="4">
    <source>
        <dbReference type="ARBA" id="ARBA00022475"/>
    </source>
</evidence>
<evidence type="ECO:0000256" key="11">
    <source>
        <dbReference type="ARBA" id="ARBA00023136"/>
    </source>
</evidence>
<keyword evidence="7" id="KW-0378">Hydrolase</keyword>
<feature type="domain" description="Thioesterase" evidence="24">
    <location>
        <begin position="49"/>
        <end position="118"/>
    </location>
</feature>
<keyword evidence="12" id="KW-0966">Cell projection</keyword>
<evidence type="ECO:0000256" key="18">
    <source>
        <dbReference type="ARBA" id="ARBA00043210"/>
    </source>
</evidence>
<comment type="catalytic activity">
    <reaction evidence="20">
        <text>hexadecanoyl-CoA + H2O = hexadecanoate + CoA + H(+)</text>
        <dbReference type="Rhea" id="RHEA:16645"/>
        <dbReference type="ChEBI" id="CHEBI:7896"/>
        <dbReference type="ChEBI" id="CHEBI:15377"/>
        <dbReference type="ChEBI" id="CHEBI:15378"/>
        <dbReference type="ChEBI" id="CHEBI:57287"/>
        <dbReference type="ChEBI" id="CHEBI:57379"/>
        <dbReference type="EC" id="3.1.2.2"/>
    </reaction>
    <physiologicalReaction direction="left-to-right" evidence="20">
        <dbReference type="Rhea" id="RHEA:16646"/>
    </physiologicalReaction>
</comment>
<evidence type="ECO:0000256" key="22">
    <source>
        <dbReference type="ARBA" id="ARBA00048074"/>
    </source>
</evidence>
<keyword evidence="26" id="KW-1185">Reference proteome</keyword>
<dbReference type="Proteomes" id="UP000005143">
    <property type="component" value="Unassembled WGS sequence"/>
</dbReference>
<evidence type="ECO:0000256" key="10">
    <source>
        <dbReference type="ARBA" id="ARBA00023098"/>
    </source>
</evidence>
<comment type="catalytic activity">
    <reaction evidence="14">
        <text>(9Z)-octadecenoyl-CoA + H2O = (9Z)-octadecenoate + CoA + H(+)</text>
        <dbReference type="Rhea" id="RHEA:40139"/>
        <dbReference type="ChEBI" id="CHEBI:15377"/>
        <dbReference type="ChEBI" id="CHEBI:15378"/>
        <dbReference type="ChEBI" id="CHEBI:30823"/>
        <dbReference type="ChEBI" id="CHEBI:57287"/>
        <dbReference type="ChEBI" id="CHEBI:57387"/>
    </reaction>
    <physiologicalReaction direction="left-to-right" evidence="14">
        <dbReference type="Rhea" id="RHEA:40140"/>
    </physiologicalReaction>
</comment>
<evidence type="ECO:0000313" key="25">
    <source>
        <dbReference type="EMBL" id="EHN10054.1"/>
    </source>
</evidence>
<dbReference type="GO" id="GO:0016787">
    <property type="term" value="F:hydrolase activity"/>
    <property type="evidence" value="ECO:0007669"/>
    <property type="project" value="UniProtKB-KW"/>
</dbReference>
<comment type="catalytic activity">
    <reaction evidence="19">
        <text>octanoyl-CoA + H2O = octanoate + CoA + H(+)</text>
        <dbReference type="Rhea" id="RHEA:30143"/>
        <dbReference type="ChEBI" id="CHEBI:15377"/>
        <dbReference type="ChEBI" id="CHEBI:15378"/>
        <dbReference type="ChEBI" id="CHEBI:25646"/>
        <dbReference type="ChEBI" id="CHEBI:57287"/>
        <dbReference type="ChEBI" id="CHEBI:57386"/>
    </reaction>
    <physiologicalReaction direction="left-to-right" evidence="19">
        <dbReference type="Rhea" id="RHEA:30144"/>
    </physiologicalReaction>
</comment>
<evidence type="ECO:0000256" key="5">
    <source>
        <dbReference type="ARBA" id="ARBA00022490"/>
    </source>
</evidence>
<protein>
    <recommendedName>
        <fullName evidence="17">Acyl-coenzyme A thioesterase THEM4</fullName>
        <ecNumber evidence="16">3.1.2.2</ecNumber>
    </recommendedName>
    <alternativeName>
        <fullName evidence="18">Thioesterase superfamily member 4</fullName>
    </alternativeName>
</protein>
<comment type="similarity">
    <text evidence="15">Belongs to the THEM4/THEM5 thioesterase family.</text>
</comment>
<accession>H0E8B2</accession>
<name>H0E8B2_9ACTN</name>
<evidence type="ECO:0000256" key="1">
    <source>
        <dbReference type="ARBA" id="ARBA00004170"/>
    </source>
</evidence>
<comment type="catalytic activity">
    <reaction evidence="23">
        <text>tetradecanoyl-CoA + H2O = tetradecanoate + CoA + H(+)</text>
        <dbReference type="Rhea" id="RHEA:40119"/>
        <dbReference type="ChEBI" id="CHEBI:15377"/>
        <dbReference type="ChEBI" id="CHEBI:15378"/>
        <dbReference type="ChEBI" id="CHEBI:30807"/>
        <dbReference type="ChEBI" id="CHEBI:57287"/>
        <dbReference type="ChEBI" id="CHEBI:57385"/>
    </reaction>
    <physiologicalReaction direction="left-to-right" evidence="23">
        <dbReference type="Rhea" id="RHEA:40120"/>
    </physiologicalReaction>
</comment>
<evidence type="ECO:0000256" key="2">
    <source>
        <dbReference type="ARBA" id="ARBA00004496"/>
    </source>
</evidence>
<keyword evidence="10" id="KW-0443">Lipid metabolism</keyword>
<dbReference type="InterPro" id="IPR006683">
    <property type="entry name" value="Thioestr_dom"/>
</dbReference>
<dbReference type="EC" id="3.1.2.2" evidence="16"/>
<gene>
    <name evidence="25" type="ORF">PAI11_30730</name>
</gene>
<comment type="catalytic activity">
    <reaction evidence="22">
        <text>dodecanoyl-CoA + H2O = dodecanoate + CoA + H(+)</text>
        <dbReference type="Rhea" id="RHEA:30135"/>
        <dbReference type="ChEBI" id="CHEBI:15377"/>
        <dbReference type="ChEBI" id="CHEBI:15378"/>
        <dbReference type="ChEBI" id="CHEBI:18262"/>
        <dbReference type="ChEBI" id="CHEBI:57287"/>
        <dbReference type="ChEBI" id="CHEBI:57375"/>
    </reaction>
    <physiologicalReaction direction="left-to-right" evidence="22">
        <dbReference type="Rhea" id="RHEA:30136"/>
    </physiologicalReaction>
</comment>
<evidence type="ECO:0000313" key="26">
    <source>
        <dbReference type="Proteomes" id="UP000005143"/>
    </source>
</evidence>
<keyword evidence="4" id="KW-1003">Cell membrane</keyword>
<comment type="subcellular location">
    <subcellularLocation>
        <location evidence="3">Cell projection</location>
        <location evidence="3">Ruffle membrane</location>
    </subcellularLocation>
    <subcellularLocation>
        <location evidence="2">Cytoplasm</location>
    </subcellularLocation>
    <subcellularLocation>
        <location evidence="1">Membrane</location>
        <topology evidence="1">Peripheral membrane protein</topology>
    </subcellularLocation>
</comment>
<evidence type="ECO:0000256" key="14">
    <source>
        <dbReference type="ARBA" id="ARBA00037002"/>
    </source>
</evidence>
<evidence type="ECO:0000259" key="24">
    <source>
        <dbReference type="Pfam" id="PF03061"/>
    </source>
</evidence>
<dbReference type="PATRIC" id="fig|1097667.3.peg.3045"/>
<keyword evidence="11" id="KW-0472">Membrane</keyword>
<evidence type="ECO:0000256" key="7">
    <source>
        <dbReference type="ARBA" id="ARBA00022801"/>
    </source>
</evidence>
<evidence type="ECO:0000256" key="16">
    <source>
        <dbReference type="ARBA" id="ARBA00038848"/>
    </source>
</evidence>
<dbReference type="PANTHER" id="PTHR12418:SF19">
    <property type="entry name" value="ACYL-COENZYME A THIOESTERASE THEM4"/>
    <property type="match status" value="1"/>
</dbReference>
<dbReference type="PANTHER" id="PTHR12418">
    <property type="entry name" value="ACYL-COENZYME A THIOESTERASE THEM4"/>
    <property type="match status" value="1"/>
</dbReference>
<dbReference type="InterPro" id="IPR052365">
    <property type="entry name" value="THEM4/THEM5_acyl-CoA_thioest"/>
</dbReference>
<evidence type="ECO:0000256" key="12">
    <source>
        <dbReference type="ARBA" id="ARBA00023273"/>
    </source>
</evidence>
<dbReference type="GO" id="GO:0006631">
    <property type="term" value="P:fatty acid metabolic process"/>
    <property type="evidence" value="ECO:0007669"/>
    <property type="project" value="UniProtKB-KW"/>
</dbReference>
<evidence type="ECO:0000256" key="15">
    <source>
        <dbReference type="ARBA" id="ARBA00038456"/>
    </source>
</evidence>
<evidence type="ECO:0000256" key="20">
    <source>
        <dbReference type="ARBA" id="ARBA00047734"/>
    </source>
</evidence>
<dbReference type="InterPro" id="IPR029069">
    <property type="entry name" value="HotDog_dom_sf"/>
</dbReference>
<evidence type="ECO:0000256" key="21">
    <source>
        <dbReference type="ARBA" id="ARBA00047969"/>
    </source>
</evidence>
<keyword evidence="6" id="KW-0053">Apoptosis</keyword>
<reference evidence="25 26" key="1">
    <citation type="journal article" date="2013" name="Biodegradation">
        <title>Quantitative proteomic analysis of ibuprofen-degrading Patulibacter sp. strain I11.</title>
        <authorList>
            <person name="Almeida B."/>
            <person name="Kjeldal H."/>
            <person name="Lolas I."/>
            <person name="Knudsen A.D."/>
            <person name="Carvalho G."/>
            <person name="Nielsen K.L."/>
            <person name="Barreto Crespo M.T."/>
            <person name="Stensballe A."/>
            <person name="Nielsen J.L."/>
        </authorList>
    </citation>
    <scope>NUCLEOTIDE SEQUENCE [LARGE SCALE GENOMIC DNA]</scope>
    <source>
        <strain evidence="25 26">I11</strain>
    </source>
</reference>
<dbReference type="Gene3D" id="3.10.129.10">
    <property type="entry name" value="Hotdog Thioesterase"/>
    <property type="match status" value="1"/>
</dbReference>
<dbReference type="GO" id="GO:0005737">
    <property type="term" value="C:cytoplasm"/>
    <property type="evidence" value="ECO:0007669"/>
    <property type="project" value="UniProtKB-SubCell"/>
</dbReference>
<dbReference type="GO" id="GO:0016020">
    <property type="term" value="C:membrane"/>
    <property type="evidence" value="ECO:0007669"/>
    <property type="project" value="UniProtKB-SubCell"/>
</dbReference>
<evidence type="ECO:0000256" key="19">
    <source>
        <dbReference type="ARBA" id="ARBA00047588"/>
    </source>
</evidence>
<comment type="catalytic activity">
    <reaction evidence="13">
        <text>(5Z,8Z,11Z,14Z)-eicosatetraenoyl-CoA + H2O = (5Z,8Z,11Z,14Z)-eicosatetraenoate + CoA + H(+)</text>
        <dbReference type="Rhea" id="RHEA:40151"/>
        <dbReference type="ChEBI" id="CHEBI:15377"/>
        <dbReference type="ChEBI" id="CHEBI:15378"/>
        <dbReference type="ChEBI" id="CHEBI:32395"/>
        <dbReference type="ChEBI" id="CHEBI:57287"/>
        <dbReference type="ChEBI" id="CHEBI:57368"/>
    </reaction>
    <physiologicalReaction direction="left-to-right" evidence="13">
        <dbReference type="Rhea" id="RHEA:40152"/>
    </physiologicalReaction>
</comment>
<comment type="caution">
    <text evidence="25">The sequence shown here is derived from an EMBL/GenBank/DDBJ whole genome shotgun (WGS) entry which is preliminary data.</text>
</comment>
<evidence type="ECO:0000256" key="9">
    <source>
        <dbReference type="ARBA" id="ARBA00022946"/>
    </source>
</evidence>
<evidence type="ECO:0000256" key="23">
    <source>
        <dbReference type="ARBA" id="ARBA00048180"/>
    </source>
</evidence>
<dbReference type="OrthoDB" id="5505920at2"/>
<evidence type="ECO:0000256" key="3">
    <source>
        <dbReference type="ARBA" id="ARBA00004632"/>
    </source>
</evidence>
<keyword evidence="5" id="KW-0963">Cytoplasm</keyword>
<dbReference type="Pfam" id="PF03061">
    <property type="entry name" value="4HBT"/>
    <property type="match status" value="1"/>
</dbReference>
<proteinExistence type="inferred from homology"/>
<evidence type="ECO:0000256" key="8">
    <source>
        <dbReference type="ARBA" id="ARBA00022832"/>
    </source>
</evidence>
<evidence type="ECO:0000256" key="17">
    <source>
        <dbReference type="ARBA" id="ARBA00040123"/>
    </source>
</evidence>
<dbReference type="EMBL" id="AGUD01000242">
    <property type="protein sequence ID" value="EHN10054.1"/>
    <property type="molecule type" value="Genomic_DNA"/>
</dbReference>
<dbReference type="SUPFAM" id="SSF54637">
    <property type="entry name" value="Thioesterase/thiol ester dehydrase-isomerase"/>
    <property type="match status" value="1"/>
</dbReference>
<comment type="catalytic activity">
    <reaction evidence="21">
        <text>decanoyl-CoA + H2O = decanoate + CoA + H(+)</text>
        <dbReference type="Rhea" id="RHEA:40059"/>
        <dbReference type="ChEBI" id="CHEBI:15377"/>
        <dbReference type="ChEBI" id="CHEBI:15378"/>
        <dbReference type="ChEBI" id="CHEBI:27689"/>
        <dbReference type="ChEBI" id="CHEBI:57287"/>
        <dbReference type="ChEBI" id="CHEBI:61430"/>
    </reaction>
    <physiologicalReaction direction="left-to-right" evidence="21">
        <dbReference type="Rhea" id="RHEA:40060"/>
    </physiologicalReaction>
</comment>
<evidence type="ECO:0000256" key="6">
    <source>
        <dbReference type="ARBA" id="ARBA00022703"/>
    </source>
</evidence>
<dbReference type="RefSeq" id="WP_007576777.1">
    <property type="nucleotide sequence ID" value="NZ_AGUD01000242.1"/>
</dbReference>
<keyword evidence="8" id="KW-0276">Fatty acid metabolism</keyword>
<evidence type="ECO:0000256" key="13">
    <source>
        <dbReference type="ARBA" id="ARBA00035852"/>
    </source>
</evidence>
<dbReference type="CDD" id="cd03443">
    <property type="entry name" value="PaaI_thioesterase"/>
    <property type="match status" value="1"/>
</dbReference>
<sequence length="156" mass="16970">MTYEIPAHHPNCFGCGTENPSSMGLQMHIEDRRVLGTIRFASHHEGGPGLAHGGAVAAVFDDVLGAVPSALHLPAVTASLTVEFRAPAVLGDDLEVEAHLERREGRKLYTRATMHRGTALLAEAHALFIVVDLAHFRRTGQPLPEAWSHWDDTPRS</sequence>
<organism evidence="25 26">
    <name type="scientific">Patulibacter medicamentivorans</name>
    <dbReference type="NCBI Taxonomy" id="1097667"/>
    <lineage>
        <taxon>Bacteria</taxon>
        <taxon>Bacillati</taxon>
        <taxon>Actinomycetota</taxon>
        <taxon>Thermoleophilia</taxon>
        <taxon>Solirubrobacterales</taxon>
        <taxon>Patulibacteraceae</taxon>
        <taxon>Patulibacter</taxon>
    </lineage>
</organism>